<dbReference type="GO" id="GO:0000977">
    <property type="term" value="F:RNA polymerase II transcription regulatory region sequence-specific DNA binding"/>
    <property type="evidence" value="ECO:0000318"/>
    <property type="project" value="GO_Central"/>
</dbReference>
<organism evidence="3 4">
    <name type="scientific">Thalassiosira pseudonana</name>
    <name type="common">Marine diatom</name>
    <name type="synonym">Cyclotella nana</name>
    <dbReference type="NCBI Taxonomy" id="35128"/>
    <lineage>
        <taxon>Eukaryota</taxon>
        <taxon>Sar</taxon>
        <taxon>Stramenopiles</taxon>
        <taxon>Ochrophyta</taxon>
        <taxon>Bacillariophyta</taxon>
        <taxon>Coscinodiscophyceae</taxon>
        <taxon>Thalassiosirophycidae</taxon>
        <taxon>Thalassiosirales</taxon>
        <taxon>Thalassiosiraceae</taxon>
        <taxon>Thalassiosira</taxon>
    </lineage>
</organism>
<dbReference type="CDD" id="cd11393">
    <property type="entry name" value="bHLH_AtbHLH_like"/>
    <property type="match status" value="1"/>
</dbReference>
<evidence type="ECO:0000313" key="3">
    <source>
        <dbReference type="EMBL" id="EED95936.1"/>
    </source>
</evidence>
<proteinExistence type="predicted"/>
<dbReference type="SUPFAM" id="SSF47459">
    <property type="entry name" value="HLH, helix-loop-helix DNA-binding domain"/>
    <property type="match status" value="1"/>
</dbReference>
<feature type="region of interest" description="Disordered" evidence="1">
    <location>
        <begin position="374"/>
        <end position="608"/>
    </location>
</feature>
<dbReference type="RefSeq" id="XP_002286295.1">
    <property type="nucleotide sequence ID" value="XM_002286259.1"/>
</dbReference>
<dbReference type="Gene3D" id="3.30.450.20">
    <property type="entry name" value="PAS domain"/>
    <property type="match status" value="1"/>
</dbReference>
<feature type="compositionally biased region" description="Polar residues" evidence="1">
    <location>
        <begin position="469"/>
        <end position="478"/>
    </location>
</feature>
<feature type="compositionally biased region" description="Low complexity" evidence="1">
    <location>
        <begin position="290"/>
        <end position="306"/>
    </location>
</feature>
<dbReference type="CDD" id="cd00130">
    <property type="entry name" value="PAS"/>
    <property type="match status" value="1"/>
</dbReference>
<dbReference type="SMART" id="SM00353">
    <property type="entry name" value="HLH"/>
    <property type="match status" value="1"/>
</dbReference>
<dbReference type="InterPro" id="IPR011598">
    <property type="entry name" value="bHLH_dom"/>
</dbReference>
<evidence type="ECO:0000259" key="2">
    <source>
        <dbReference type="PROSITE" id="PS50888"/>
    </source>
</evidence>
<dbReference type="InterPro" id="IPR035965">
    <property type="entry name" value="PAS-like_dom_sf"/>
</dbReference>
<dbReference type="GeneID" id="7443138"/>
<evidence type="ECO:0000313" key="4">
    <source>
        <dbReference type="Proteomes" id="UP000001449"/>
    </source>
</evidence>
<dbReference type="GO" id="GO:0090575">
    <property type="term" value="C:RNA polymerase II transcription regulator complex"/>
    <property type="evidence" value="ECO:0000318"/>
    <property type="project" value="GO_Central"/>
</dbReference>
<dbReference type="Pfam" id="PF13188">
    <property type="entry name" value="PAS_8"/>
    <property type="match status" value="1"/>
</dbReference>
<feature type="compositionally biased region" description="Basic and acidic residues" evidence="1">
    <location>
        <begin position="592"/>
        <end position="608"/>
    </location>
</feature>
<dbReference type="PROSITE" id="PS50888">
    <property type="entry name" value="BHLH"/>
    <property type="match status" value="1"/>
</dbReference>
<protein>
    <recommendedName>
        <fullName evidence="2">BHLH domain-containing protein</fullName>
    </recommendedName>
</protein>
<reference evidence="3 4" key="2">
    <citation type="journal article" date="2008" name="Nature">
        <title>The Phaeodactylum genome reveals the evolutionary history of diatom genomes.</title>
        <authorList>
            <person name="Bowler C."/>
            <person name="Allen A.E."/>
            <person name="Badger J.H."/>
            <person name="Grimwood J."/>
            <person name="Jabbari K."/>
            <person name="Kuo A."/>
            <person name="Maheswari U."/>
            <person name="Martens C."/>
            <person name="Maumus F."/>
            <person name="Otillar R.P."/>
            <person name="Rayko E."/>
            <person name="Salamov A."/>
            <person name="Vandepoele K."/>
            <person name="Beszteri B."/>
            <person name="Gruber A."/>
            <person name="Heijde M."/>
            <person name="Katinka M."/>
            <person name="Mock T."/>
            <person name="Valentin K."/>
            <person name="Verret F."/>
            <person name="Berges J.A."/>
            <person name="Brownlee C."/>
            <person name="Cadoret J.P."/>
            <person name="Chiovitti A."/>
            <person name="Choi C.J."/>
            <person name="Coesel S."/>
            <person name="De Martino A."/>
            <person name="Detter J.C."/>
            <person name="Durkin C."/>
            <person name="Falciatore A."/>
            <person name="Fournet J."/>
            <person name="Haruta M."/>
            <person name="Huysman M.J."/>
            <person name="Jenkins B.D."/>
            <person name="Jiroutova K."/>
            <person name="Jorgensen R.E."/>
            <person name="Joubert Y."/>
            <person name="Kaplan A."/>
            <person name="Kroger N."/>
            <person name="Kroth P.G."/>
            <person name="La Roche J."/>
            <person name="Lindquist E."/>
            <person name="Lommer M."/>
            <person name="Martin-Jezequel V."/>
            <person name="Lopez P.J."/>
            <person name="Lucas S."/>
            <person name="Mangogna M."/>
            <person name="McGinnis K."/>
            <person name="Medlin L.K."/>
            <person name="Montsant A."/>
            <person name="Oudot-Le Secq M.P."/>
            <person name="Napoli C."/>
            <person name="Obornik M."/>
            <person name="Parker M.S."/>
            <person name="Petit J.L."/>
            <person name="Porcel B.M."/>
            <person name="Poulsen N."/>
            <person name="Robison M."/>
            <person name="Rychlewski L."/>
            <person name="Rynearson T.A."/>
            <person name="Schmutz J."/>
            <person name="Shapiro H."/>
            <person name="Siaut M."/>
            <person name="Stanley M."/>
            <person name="Sussman M.R."/>
            <person name="Taylor A.R."/>
            <person name="Vardi A."/>
            <person name="von Dassow P."/>
            <person name="Vyverman W."/>
            <person name="Willis A."/>
            <person name="Wyrwicz L.S."/>
            <person name="Rokhsar D.S."/>
            <person name="Weissenbach J."/>
            <person name="Armbrust E.V."/>
            <person name="Green B.R."/>
            <person name="Van de Peer Y."/>
            <person name="Grigoriev I.V."/>
        </authorList>
    </citation>
    <scope>NUCLEOTIDE SEQUENCE [LARGE SCALE GENOMIC DNA]</scope>
    <source>
        <strain evidence="3 4">CCMP1335</strain>
    </source>
</reference>
<dbReference type="InterPro" id="IPR000014">
    <property type="entry name" value="PAS"/>
</dbReference>
<dbReference type="Pfam" id="PF00010">
    <property type="entry name" value="HLH"/>
    <property type="match status" value="1"/>
</dbReference>
<dbReference type="GO" id="GO:0000981">
    <property type="term" value="F:DNA-binding transcription factor activity, RNA polymerase II-specific"/>
    <property type="evidence" value="ECO:0000318"/>
    <property type="project" value="GO_Central"/>
</dbReference>
<dbReference type="GO" id="GO:0006357">
    <property type="term" value="P:regulation of transcription by RNA polymerase II"/>
    <property type="evidence" value="ECO:0000318"/>
    <property type="project" value="GO_Central"/>
</dbReference>
<feature type="region of interest" description="Disordered" evidence="1">
    <location>
        <begin position="25"/>
        <end position="69"/>
    </location>
</feature>
<dbReference type="NCBIfam" id="TIGR00229">
    <property type="entry name" value="sensory_box"/>
    <property type="match status" value="1"/>
</dbReference>
<accession>B8BRC7</accession>
<feature type="compositionally biased region" description="Polar residues" evidence="1">
    <location>
        <begin position="45"/>
        <end position="66"/>
    </location>
</feature>
<gene>
    <name evidence="3" type="ORF">THAPSDRAFT_20899</name>
</gene>
<reference evidence="3 4" key="1">
    <citation type="journal article" date="2004" name="Science">
        <title>The genome of the diatom Thalassiosira pseudonana: ecology, evolution, and metabolism.</title>
        <authorList>
            <person name="Armbrust E.V."/>
            <person name="Berges J.A."/>
            <person name="Bowler C."/>
            <person name="Green B.R."/>
            <person name="Martinez D."/>
            <person name="Putnam N.H."/>
            <person name="Zhou S."/>
            <person name="Allen A.E."/>
            <person name="Apt K.E."/>
            <person name="Bechner M."/>
            <person name="Brzezinski M.A."/>
            <person name="Chaal B.K."/>
            <person name="Chiovitti A."/>
            <person name="Davis A.K."/>
            <person name="Demarest M.S."/>
            <person name="Detter J.C."/>
            <person name="Glavina T."/>
            <person name="Goodstein D."/>
            <person name="Hadi M.Z."/>
            <person name="Hellsten U."/>
            <person name="Hildebrand M."/>
            <person name="Jenkins B.D."/>
            <person name="Jurka J."/>
            <person name="Kapitonov V.V."/>
            <person name="Kroger N."/>
            <person name="Lau W.W."/>
            <person name="Lane T.W."/>
            <person name="Larimer F.W."/>
            <person name="Lippmeier J.C."/>
            <person name="Lucas S."/>
            <person name="Medina M."/>
            <person name="Montsant A."/>
            <person name="Obornik M."/>
            <person name="Parker M.S."/>
            <person name="Palenik B."/>
            <person name="Pazour G.J."/>
            <person name="Richardson P.M."/>
            <person name="Rynearson T.A."/>
            <person name="Saito M.A."/>
            <person name="Schwartz D.C."/>
            <person name="Thamatrakoln K."/>
            <person name="Valentin K."/>
            <person name="Vardi A."/>
            <person name="Wilkerson F.P."/>
            <person name="Rokhsar D.S."/>
        </authorList>
    </citation>
    <scope>NUCLEOTIDE SEQUENCE [LARGE SCALE GENOMIC DNA]</scope>
    <source>
        <strain evidence="3 4">CCMP1335</strain>
    </source>
</reference>
<evidence type="ECO:0000256" key="1">
    <source>
        <dbReference type="SAM" id="MobiDB-lite"/>
    </source>
</evidence>
<feature type="region of interest" description="Disordered" evidence="1">
    <location>
        <begin position="185"/>
        <end position="359"/>
    </location>
</feature>
<keyword evidence="4" id="KW-1185">Reference proteome</keyword>
<feature type="compositionally biased region" description="Low complexity" evidence="1">
    <location>
        <begin position="319"/>
        <end position="335"/>
    </location>
</feature>
<dbReference type="SUPFAM" id="SSF55785">
    <property type="entry name" value="PYP-like sensor domain (PAS domain)"/>
    <property type="match status" value="1"/>
</dbReference>
<feature type="domain" description="BHLH" evidence="2">
    <location>
        <begin position="593"/>
        <end position="646"/>
    </location>
</feature>
<feature type="compositionally biased region" description="Gly residues" evidence="1">
    <location>
        <begin position="374"/>
        <end position="387"/>
    </location>
</feature>
<feature type="compositionally biased region" description="Polar residues" evidence="1">
    <location>
        <begin position="503"/>
        <end position="529"/>
    </location>
</feature>
<dbReference type="InterPro" id="IPR045239">
    <property type="entry name" value="bHLH95_bHLH"/>
</dbReference>
<feature type="compositionally biased region" description="Low complexity" evidence="1">
    <location>
        <begin position="545"/>
        <end position="569"/>
    </location>
</feature>
<dbReference type="HOGENOM" id="CLU_328612_0_0_1"/>
<dbReference type="EMBL" id="CM000638">
    <property type="protein sequence ID" value="EED95936.1"/>
    <property type="molecule type" value="Genomic_DNA"/>
</dbReference>
<dbReference type="SMART" id="SM00091">
    <property type="entry name" value="PAS"/>
    <property type="match status" value="1"/>
</dbReference>
<dbReference type="AlphaFoldDB" id="B8BRC7"/>
<dbReference type="InterPro" id="IPR036638">
    <property type="entry name" value="HLH_DNA-bd_sf"/>
</dbReference>
<dbReference type="Proteomes" id="UP000001449">
    <property type="component" value="Chromosome 1"/>
</dbReference>
<dbReference type="PaxDb" id="35128-Thaps20899"/>
<dbReference type="GO" id="GO:0046983">
    <property type="term" value="F:protein dimerization activity"/>
    <property type="evidence" value="ECO:0007669"/>
    <property type="project" value="InterPro"/>
</dbReference>
<dbReference type="eggNOG" id="ENOG502T5J0">
    <property type="taxonomic scope" value="Eukaryota"/>
</dbReference>
<dbReference type="KEGG" id="tps:THAPSDRAFT_20899"/>
<sequence length="875" mass="89618">MEQPELPDEATTNVDIAADAASDVAVGGSVGGGHDDPAPTAAAVASSNIKNSGASPVQQQTSNNPPGSAAAWGAMTDNLNNCSNNNKLINVQTKHRLYRKRALSSATSGTIDTNASMNNNNGAVASSSNDNAMGTDYNGLPNLPSSGISVMNMPLGTNTSSVVGGGSGGEHSIVSFGINFNFDSTSSPSTSDSGEGAVNSEKGGEGESSNSEDDNGERGKGKKAKVAAHPSATAPLASGEAKKKSASKTKNPTSNEVTAAKSGKKSAAGGSDEDKNSGSSSNKKAKKSKQSSPSDGNFDGTTNNNGEAADSSDSSKDYNSGGSAASSGGSNSGNDGSSGGKSTISSLTTSSNQEWMAANERTLAASHAVAAVAAGGGNGASGEGTGADGKLKAVKKDGNVNSSSNKKRKKAYKATQGKSGDGNAAAANDENSTGGYNTDEEQWGAARNGQSNHASSGPAVAHKHARTKTGASPLTSKAASAEKEGPPLKQARFSIDQHPGLPTISSTMGTVPSAETSAQMALSSLSSDTPIPAAKAASGRPHLPSSSTTALVTSSSNNVSSSGGKSFSSPDQVRSAIRRGNGGKSHPATQDPTKRQERNAREKERSCRIAKQIDDLRSLLSRGGVVVAKGTKSSVLAEAANYINVLQQQQVQWEMDRQALVRQMQEVGATPDMAQIQQQGVMPMNPNSIAQVQQAASGVPGAMTMNPSTMGPNDYKFVFNNSSVGMAIASMGGAFIDCNENFCQLSEYSKEEVCAMTIFNMTARSDLQHAFELISQMITPALDSNAAQLQQQAQDKAGTIVLRGAMKTRNDLGLSISLIRGEHGIARCFCVTLVRILSMENHRPDVVSIEMELPQVRSKNNGGIGFGISPAYTSG</sequence>
<dbReference type="InParanoid" id="B8BRC7"/>
<feature type="compositionally biased region" description="Polar residues" evidence="1">
    <location>
        <begin position="341"/>
        <end position="354"/>
    </location>
</feature>
<feature type="compositionally biased region" description="Low complexity" evidence="1">
    <location>
        <begin position="259"/>
        <end position="270"/>
    </location>
</feature>
<dbReference type="Gene3D" id="4.10.280.10">
    <property type="entry name" value="Helix-loop-helix DNA-binding domain"/>
    <property type="match status" value="1"/>
</dbReference>
<feature type="compositionally biased region" description="Basic and acidic residues" evidence="1">
    <location>
        <begin position="389"/>
        <end position="398"/>
    </location>
</feature>
<name>B8BRC7_THAPS</name>